<feature type="region of interest" description="Disordered" evidence="2">
    <location>
        <begin position="48"/>
        <end position="83"/>
    </location>
</feature>
<proteinExistence type="predicted"/>
<dbReference type="SUPFAM" id="SSF51197">
    <property type="entry name" value="Clavaminate synthase-like"/>
    <property type="match status" value="1"/>
</dbReference>
<name>A0AAD4GU47_ASPNN</name>
<evidence type="ECO:0000256" key="1">
    <source>
        <dbReference type="ARBA" id="ARBA00023002"/>
    </source>
</evidence>
<dbReference type="EMBL" id="VCAU01000037">
    <property type="protein sequence ID" value="KAF9889362.1"/>
    <property type="molecule type" value="Genomic_DNA"/>
</dbReference>
<keyword evidence="1" id="KW-0560">Oxidoreductase</keyword>
<dbReference type="InterPro" id="IPR042098">
    <property type="entry name" value="TauD-like_sf"/>
</dbReference>
<evidence type="ECO:0000313" key="3">
    <source>
        <dbReference type="EMBL" id="KAF9889362.1"/>
    </source>
</evidence>
<dbReference type="AlphaFoldDB" id="A0AAD4GU47"/>
<reference evidence="3" key="2">
    <citation type="submission" date="2020-02" db="EMBL/GenBank/DDBJ databases">
        <authorList>
            <person name="Gilchrist C.L.M."/>
            <person name="Chooi Y.-H."/>
        </authorList>
    </citation>
    <scope>NUCLEOTIDE SEQUENCE</scope>
    <source>
        <strain evidence="3">MST-FP2251</strain>
    </source>
</reference>
<accession>A0AAD4GU47</accession>
<reference evidence="3" key="1">
    <citation type="journal article" date="2019" name="Beilstein J. Org. Chem.">
        <title>Nanangenines: drimane sesquiterpenoids as the dominant metabolite cohort of a novel Australian fungus, Aspergillus nanangensis.</title>
        <authorList>
            <person name="Lacey H.J."/>
            <person name="Gilchrist C.L.M."/>
            <person name="Crombie A."/>
            <person name="Kalaitzis J.A."/>
            <person name="Vuong D."/>
            <person name="Rutledge P.J."/>
            <person name="Turner P."/>
            <person name="Pitt J.I."/>
            <person name="Lacey E."/>
            <person name="Chooi Y.H."/>
            <person name="Piggott A.M."/>
        </authorList>
    </citation>
    <scope>NUCLEOTIDE SEQUENCE</scope>
    <source>
        <strain evidence="3">MST-FP2251</strain>
    </source>
</reference>
<organism evidence="3 4">
    <name type="scientific">Aspergillus nanangensis</name>
    <dbReference type="NCBI Taxonomy" id="2582783"/>
    <lineage>
        <taxon>Eukaryota</taxon>
        <taxon>Fungi</taxon>
        <taxon>Dikarya</taxon>
        <taxon>Ascomycota</taxon>
        <taxon>Pezizomycotina</taxon>
        <taxon>Eurotiomycetes</taxon>
        <taxon>Eurotiomycetidae</taxon>
        <taxon>Eurotiales</taxon>
        <taxon>Aspergillaceae</taxon>
        <taxon>Aspergillus</taxon>
        <taxon>Aspergillus subgen. Circumdati</taxon>
    </lineage>
</organism>
<dbReference type="Proteomes" id="UP001194746">
    <property type="component" value="Unassembled WGS sequence"/>
</dbReference>
<comment type="caution">
    <text evidence="3">The sequence shown here is derived from an EMBL/GenBank/DDBJ whole genome shotgun (WGS) entry which is preliminary data.</text>
</comment>
<sequence>MIGLVFKPLHPTFGAECEGYGVLIFRRTQLNDSQQEDFARQFGEMDVSAVPASSSERKPRLAPDKQLVDMSNMSDDGGIEPKNSLGSGWTSRCSLAVSDAKLNMYIKYISTLEVVYGA</sequence>
<evidence type="ECO:0000256" key="2">
    <source>
        <dbReference type="SAM" id="MobiDB-lite"/>
    </source>
</evidence>
<dbReference type="GO" id="GO:0016491">
    <property type="term" value="F:oxidoreductase activity"/>
    <property type="evidence" value="ECO:0007669"/>
    <property type="project" value="UniProtKB-KW"/>
</dbReference>
<feature type="compositionally biased region" description="Basic and acidic residues" evidence="2">
    <location>
        <begin position="55"/>
        <end position="67"/>
    </location>
</feature>
<protein>
    <submittedName>
        <fullName evidence="3">Uncharacterized protein</fullName>
    </submittedName>
</protein>
<evidence type="ECO:0000313" key="4">
    <source>
        <dbReference type="Proteomes" id="UP001194746"/>
    </source>
</evidence>
<dbReference type="Gene3D" id="3.60.130.10">
    <property type="entry name" value="Clavaminate synthase-like"/>
    <property type="match status" value="1"/>
</dbReference>
<keyword evidence="4" id="KW-1185">Reference proteome</keyword>
<gene>
    <name evidence="3" type="ORF">FE257_007472</name>
</gene>